<dbReference type="RefSeq" id="WP_087456135.1">
    <property type="nucleotide sequence ID" value="NZ_CP021434.1"/>
</dbReference>
<dbReference type="InterPro" id="IPR009061">
    <property type="entry name" value="DNA-bd_dom_put_sf"/>
</dbReference>
<dbReference type="Gene3D" id="1.10.1660.10">
    <property type="match status" value="1"/>
</dbReference>
<dbReference type="SUPFAM" id="SSF89082">
    <property type="entry name" value="Antibiotic binding domain of TipA-like multidrug resistance regulators"/>
    <property type="match status" value="1"/>
</dbReference>
<evidence type="ECO:0000256" key="4">
    <source>
        <dbReference type="ARBA" id="ARBA00023163"/>
    </source>
</evidence>
<gene>
    <name evidence="6" type="ORF">CBW65_06310</name>
</gene>
<evidence type="ECO:0000256" key="1">
    <source>
        <dbReference type="ARBA" id="ARBA00023015"/>
    </source>
</evidence>
<dbReference type="Proteomes" id="UP000195437">
    <property type="component" value="Chromosome"/>
</dbReference>
<organism evidence="6 7">
    <name type="scientific">Tumebacillus avium</name>
    <dbReference type="NCBI Taxonomy" id="1903704"/>
    <lineage>
        <taxon>Bacteria</taxon>
        <taxon>Bacillati</taxon>
        <taxon>Bacillota</taxon>
        <taxon>Bacilli</taxon>
        <taxon>Bacillales</taxon>
        <taxon>Alicyclobacillaceae</taxon>
        <taxon>Tumebacillus</taxon>
    </lineage>
</organism>
<dbReference type="PRINTS" id="PR00040">
    <property type="entry name" value="HTHMERR"/>
</dbReference>
<dbReference type="InterPro" id="IPR000551">
    <property type="entry name" value="MerR-type_HTH_dom"/>
</dbReference>
<feature type="domain" description="HTH merR-type" evidence="5">
    <location>
        <begin position="2"/>
        <end position="71"/>
    </location>
</feature>
<dbReference type="AlphaFoldDB" id="A0A1Y0IN15"/>
<dbReference type="KEGG" id="tum:CBW65_06310"/>
<reference evidence="7" key="1">
    <citation type="submission" date="2017-05" db="EMBL/GenBank/DDBJ databases">
        <authorList>
            <person name="Sung H."/>
        </authorList>
    </citation>
    <scope>NUCLEOTIDE SEQUENCE [LARGE SCALE GENOMIC DNA]</scope>
    <source>
        <strain evidence="7">AR23208</strain>
    </source>
</reference>
<dbReference type="OrthoDB" id="9814833at2"/>
<keyword evidence="4" id="KW-0804">Transcription</keyword>
<evidence type="ECO:0000256" key="2">
    <source>
        <dbReference type="ARBA" id="ARBA00023125"/>
    </source>
</evidence>
<proteinExistence type="predicted"/>
<dbReference type="CDD" id="cd01106">
    <property type="entry name" value="HTH_TipAL-Mta"/>
    <property type="match status" value="1"/>
</dbReference>
<dbReference type="Gene3D" id="1.10.490.50">
    <property type="entry name" value="Antibiotic binding domain of TipA-like multidrug resistance regulators"/>
    <property type="match status" value="1"/>
</dbReference>
<dbReference type="PROSITE" id="PS50937">
    <property type="entry name" value="HTH_MERR_2"/>
    <property type="match status" value="1"/>
</dbReference>
<dbReference type="PANTHER" id="PTHR30204">
    <property type="entry name" value="REDOX-CYCLING DRUG-SENSING TRANSCRIPTIONAL ACTIVATOR SOXR"/>
    <property type="match status" value="1"/>
</dbReference>
<dbReference type="InterPro" id="IPR047057">
    <property type="entry name" value="MerR_fam"/>
</dbReference>
<name>A0A1Y0IN15_9BACL</name>
<dbReference type="Pfam" id="PF07739">
    <property type="entry name" value="TipAS"/>
    <property type="match status" value="1"/>
</dbReference>
<dbReference type="Pfam" id="PF13411">
    <property type="entry name" value="MerR_1"/>
    <property type="match status" value="1"/>
</dbReference>
<dbReference type="SUPFAM" id="SSF46955">
    <property type="entry name" value="Putative DNA-binding domain"/>
    <property type="match status" value="1"/>
</dbReference>
<evidence type="ECO:0000313" key="7">
    <source>
        <dbReference type="Proteomes" id="UP000195437"/>
    </source>
</evidence>
<keyword evidence="7" id="KW-1185">Reference proteome</keyword>
<dbReference type="SMART" id="SM00422">
    <property type="entry name" value="HTH_MERR"/>
    <property type="match status" value="1"/>
</dbReference>
<evidence type="ECO:0000259" key="5">
    <source>
        <dbReference type="PROSITE" id="PS50937"/>
    </source>
</evidence>
<dbReference type="InterPro" id="IPR036244">
    <property type="entry name" value="TipA-like_antibiotic-bd"/>
</dbReference>
<keyword evidence="3" id="KW-0010">Activator</keyword>
<dbReference type="GO" id="GO:0003700">
    <property type="term" value="F:DNA-binding transcription factor activity"/>
    <property type="evidence" value="ECO:0007669"/>
    <property type="project" value="InterPro"/>
</dbReference>
<protein>
    <submittedName>
        <fullName evidence="6">MerR family transcriptional regulator</fullName>
    </submittedName>
</protein>
<sequence>MAYKVKELADLVGVSVRTLHHYDEIGLLKPGEVSEAGYRLYSTQELERLQQILFFREIGFSLQEIKEILDSPDFDRKRALAAHKEILLQKKQRLEDIIDTVNKTIASIEGGTAMSEKDMFEGFDMKQIEDHKKKYSQEARERYGDEVVDKTEKRVEGYTQDDWAKINARQGANMQKILDNMHNGPADPLVQEAVADNRQAITDYYYNCTPEIFRGLGDLYVMDERFTEFYEKIKPGLAEFMRDAMHYYVDNLDTAK</sequence>
<keyword evidence="1" id="KW-0805">Transcription regulation</keyword>
<keyword evidence="2" id="KW-0238">DNA-binding</keyword>
<accession>A0A1Y0IN15</accession>
<evidence type="ECO:0000313" key="6">
    <source>
        <dbReference type="EMBL" id="ARU60744.1"/>
    </source>
</evidence>
<dbReference type="PANTHER" id="PTHR30204:SF90">
    <property type="entry name" value="HTH-TYPE TRANSCRIPTIONAL ACTIVATOR MTA"/>
    <property type="match status" value="1"/>
</dbReference>
<dbReference type="EMBL" id="CP021434">
    <property type="protein sequence ID" value="ARU60744.1"/>
    <property type="molecule type" value="Genomic_DNA"/>
</dbReference>
<dbReference type="GO" id="GO:0003677">
    <property type="term" value="F:DNA binding"/>
    <property type="evidence" value="ECO:0007669"/>
    <property type="project" value="UniProtKB-KW"/>
</dbReference>
<dbReference type="InterPro" id="IPR012925">
    <property type="entry name" value="TipAS_dom"/>
</dbReference>
<evidence type="ECO:0000256" key="3">
    <source>
        <dbReference type="ARBA" id="ARBA00023159"/>
    </source>
</evidence>